<keyword evidence="3" id="KW-0285">Flavoprotein</keyword>
<comment type="similarity">
    <text evidence="2">Belongs to the oxygen-dependent FAD-linked oxidoreductase family.</text>
</comment>
<dbReference type="InterPro" id="IPR036318">
    <property type="entry name" value="FAD-bd_PCMH-like_sf"/>
</dbReference>
<evidence type="ECO:0000256" key="8">
    <source>
        <dbReference type="SAM" id="SignalP"/>
    </source>
</evidence>
<evidence type="ECO:0000256" key="2">
    <source>
        <dbReference type="ARBA" id="ARBA00005466"/>
    </source>
</evidence>
<dbReference type="Pfam" id="PF01565">
    <property type="entry name" value="FAD_binding_4"/>
    <property type="match status" value="1"/>
</dbReference>
<dbReference type="Pfam" id="PF08031">
    <property type="entry name" value="BBE"/>
    <property type="match status" value="1"/>
</dbReference>
<evidence type="ECO:0000313" key="11">
    <source>
        <dbReference type="Proteomes" id="UP001443914"/>
    </source>
</evidence>
<evidence type="ECO:0000256" key="6">
    <source>
        <dbReference type="ARBA" id="ARBA00023157"/>
    </source>
</evidence>
<dbReference type="Gene3D" id="3.40.462.20">
    <property type="match status" value="1"/>
</dbReference>
<evidence type="ECO:0000256" key="4">
    <source>
        <dbReference type="ARBA" id="ARBA00022729"/>
    </source>
</evidence>
<keyword evidence="4 8" id="KW-0732">Signal</keyword>
<dbReference type="SUPFAM" id="SSF56176">
    <property type="entry name" value="FAD-binding/transporter-associated domain-like"/>
    <property type="match status" value="1"/>
</dbReference>
<organism evidence="10 11">
    <name type="scientific">Saponaria officinalis</name>
    <name type="common">Common soapwort</name>
    <name type="synonym">Lychnis saponaria</name>
    <dbReference type="NCBI Taxonomy" id="3572"/>
    <lineage>
        <taxon>Eukaryota</taxon>
        <taxon>Viridiplantae</taxon>
        <taxon>Streptophyta</taxon>
        <taxon>Embryophyta</taxon>
        <taxon>Tracheophyta</taxon>
        <taxon>Spermatophyta</taxon>
        <taxon>Magnoliopsida</taxon>
        <taxon>eudicotyledons</taxon>
        <taxon>Gunneridae</taxon>
        <taxon>Pentapetalae</taxon>
        <taxon>Caryophyllales</taxon>
        <taxon>Caryophyllaceae</taxon>
        <taxon>Caryophylleae</taxon>
        <taxon>Saponaria</taxon>
    </lineage>
</organism>
<dbReference type="FunFam" id="3.30.43.10:FF:000004">
    <property type="entry name" value="Berberine bridge enzyme-like 15"/>
    <property type="match status" value="1"/>
</dbReference>
<gene>
    <name evidence="10" type="ORF">RND81_03G068300</name>
</gene>
<protein>
    <recommendedName>
        <fullName evidence="9">FAD-binding PCMH-type domain-containing protein</fullName>
    </recommendedName>
</protein>
<feature type="chain" id="PRO_5044024914" description="FAD-binding PCMH-type domain-containing protein" evidence="8">
    <location>
        <begin position="25"/>
        <end position="530"/>
    </location>
</feature>
<dbReference type="EMBL" id="JBDFQZ010000003">
    <property type="protein sequence ID" value="KAK9740886.1"/>
    <property type="molecule type" value="Genomic_DNA"/>
</dbReference>
<evidence type="ECO:0000256" key="1">
    <source>
        <dbReference type="ARBA" id="ARBA00001974"/>
    </source>
</evidence>
<keyword evidence="6" id="KW-1015">Disulfide bond</keyword>
<dbReference type="PROSITE" id="PS51387">
    <property type="entry name" value="FAD_PCMH"/>
    <property type="match status" value="1"/>
</dbReference>
<dbReference type="GO" id="GO:0016491">
    <property type="term" value="F:oxidoreductase activity"/>
    <property type="evidence" value="ECO:0007669"/>
    <property type="project" value="InterPro"/>
</dbReference>
<keyword evidence="5" id="KW-0274">FAD</keyword>
<evidence type="ECO:0000256" key="3">
    <source>
        <dbReference type="ARBA" id="ARBA00022630"/>
    </source>
</evidence>
<proteinExistence type="inferred from homology"/>
<evidence type="ECO:0000256" key="5">
    <source>
        <dbReference type="ARBA" id="ARBA00022827"/>
    </source>
</evidence>
<evidence type="ECO:0000313" key="10">
    <source>
        <dbReference type="EMBL" id="KAK9740886.1"/>
    </source>
</evidence>
<feature type="signal peptide" evidence="8">
    <location>
        <begin position="1"/>
        <end position="24"/>
    </location>
</feature>
<evidence type="ECO:0000259" key="9">
    <source>
        <dbReference type="PROSITE" id="PS51387"/>
    </source>
</evidence>
<accession>A0AAW1M369</accession>
<evidence type="ECO:0000256" key="7">
    <source>
        <dbReference type="ARBA" id="ARBA00023180"/>
    </source>
</evidence>
<feature type="domain" description="FAD-binding PCMH-type" evidence="9">
    <location>
        <begin position="77"/>
        <end position="242"/>
    </location>
</feature>
<dbReference type="GO" id="GO:0071949">
    <property type="term" value="F:FAD binding"/>
    <property type="evidence" value="ECO:0007669"/>
    <property type="project" value="InterPro"/>
</dbReference>
<keyword evidence="7" id="KW-0325">Glycoprotein</keyword>
<comment type="caution">
    <text evidence="10">The sequence shown here is derived from an EMBL/GenBank/DDBJ whole genome shotgun (WGS) entry which is preliminary data.</text>
</comment>
<dbReference type="InterPro" id="IPR016166">
    <property type="entry name" value="FAD-bd_PCMH"/>
</dbReference>
<comment type="cofactor">
    <cofactor evidence="1">
        <name>FAD</name>
        <dbReference type="ChEBI" id="CHEBI:57692"/>
    </cofactor>
</comment>
<dbReference type="InterPro" id="IPR016169">
    <property type="entry name" value="FAD-bd_PCMH_sub2"/>
</dbReference>
<dbReference type="Gene3D" id="3.30.465.10">
    <property type="match status" value="1"/>
</dbReference>
<dbReference type="InterPro" id="IPR016167">
    <property type="entry name" value="FAD-bd_PCMH_sub1"/>
</dbReference>
<dbReference type="Proteomes" id="UP001443914">
    <property type="component" value="Unassembled WGS sequence"/>
</dbReference>
<dbReference type="AlphaFoldDB" id="A0AAW1M369"/>
<dbReference type="InterPro" id="IPR006094">
    <property type="entry name" value="Oxid_FAD_bind_N"/>
</dbReference>
<reference evidence="10" key="1">
    <citation type="submission" date="2024-03" db="EMBL/GenBank/DDBJ databases">
        <title>WGS assembly of Saponaria officinalis var. Norfolk2.</title>
        <authorList>
            <person name="Jenkins J."/>
            <person name="Shu S."/>
            <person name="Grimwood J."/>
            <person name="Barry K."/>
            <person name="Goodstein D."/>
            <person name="Schmutz J."/>
            <person name="Leebens-Mack J."/>
            <person name="Osbourn A."/>
        </authorList>
    </citation>
    <scope>NUCLEOTIDE SEQUENCE [LARGE SCALE GENOMIC DNA]</scope>
    <source>
        <strain evidence="10">JIC</strain>
    </source>
</reference>
<dbReference type="PANTHER" id="PTHR32448">
    <property type="entry name" value="OS08G0158400 PROTEIN"/>
    <property type="match status" value="1"/>
</dbReference>
<dbReference type="Gene3D" id="3.30.43.10">
    <property type="entry name" value="Uridine Diphospho-n-acetylenolpyruvylglucosamine Reductase, domain 2"/>
    <property type="match status" value="1"/>
</dbReference>
<sequence length="530" mass="60673">MSTNFGFYQILLIIIIIFFSFSSADSTDDTYNNLLKCLNNHTTPSENISKILYSRNNHRYTSVLQSYIRNLRFAYPTTPKPLLIITPFNSFQVSASVICLKKLGLHLKIRSGGHDYDGLSYVSDDPYVVLDMNNLKNVRVDAMAGTAYVETGASLGEFYYKIIKSSNVHGFPAGLCATLGIGGHFSGGGYGHMDRKYGLSVVDSKGRILNRSSMGEDLFWAIRGGGASFAVVLSFTVNLVTVPKTVTVFKVQRFLADKVTDVVYKWQFVMKDIDKNLFIRLLLQPAYDPKNQGNLTVNVRFKSLFLGDSKTLINLLNYALPELGIKKEVFEEMSWAEALLVWFNYDKQTPFEVLLNRTFPANYLKRKSDYVQKPIQKKDLELLWKKMIELGRPGMVFNSYGGRMNEVVASATPFPHRKGNLYKIQYSLSWQEAGRDIDDKNIGLIRELYEFMTPYVSHNPRGAFLNYRDIDIGVTRNWTYQEGEVYGRKYFLGNFDRLVKIKSKVDPQNFFRYEQSIPTLPHHREVTFLK</sequence>
<name>A0AAW1M369_SAPOF</name>
<keyword evidence="11" id="KW-1185">Reference proteome</keyword>
<dbReference type="InterPro" id="IPR012951">
    <property type="entry name" value="BBE"/>
</dbReference>